<dbReference type="GO" id="GO:0015205">
    <property type="term" value="F:nucleobase transmembrane transporter activity"/>
    <property type="evidence" value="ECO:0007669"/>
    <property type="project" value="TreeGrafter"/>
</dbReference>
<dbReference type="OrthoDB" id="2018619at2759"/>
<feature type="transmembrane region" description="Helical" evidence="6">
    <location>
        <begin position="219"/>
        <end position="241"/>
    </location>
</feature>
<feature type="transmembrane region" description="Helical" evidence="6">
    <location>
        <begin position="388"/>
        <end position="406"/>
    </location>
</feature>
<keyword evidence="8" id="KW-1185">Reference proteome</keyword>
<evidence type="ECO:0000256" key="4">
    <source>
        <dbReference type="ARBA" id="ARBA00022989"/>
    </source>
</evidence>
<dbReference type="PANTHER" id="PTHR30618">
    <property type="entry name" value="NCS1 FAMILY PURINE/PYRIMIDINE TRANSPORTER"/>
    <property type="match status" value="1"/>
</dbReference>
<feature type="transmembrane region" description="Helical" evidence="6">
    <location>
        <begin position="104"/>
        <end position="124"/>
    </location>
</feature>
<comment type="subcellular location">
    <subcellularLocation>
        <location evidence="1">Membrane</location>
        <topology evidence="1">Multi-pass membrane protein</topology>
    </subcellularLocation>
</comment>
<evidence type="ECO:0000256" key="1">
    <source>
        <dbReference type="ARBA" id="ARBA00004141"/>
    </source>
</evidence>
<dbReference type="PANTHER" id="PTHR30618:SF0">
    <property type="entry name" value="PURINE-URACIL PERMEASE NCS1"/>
    <property type="match status" value="1"/>
</dbReference>
<evidence type="ECO:0000256" key="6">
    <source>
        <dbReference type="SAM" id="Phobius"/>
    </source>
</evidence>
<reference evidence="7 8" key="1">
    <citation type="submission" date="2018-08" db="EMBL/GenBank/DDBJ databases">
        <title>Draft genome of the lignicolous fungus Coniochaeta pulveracea.</title>
        <authorList>
            <person name="Borstlap C.J."/>
            <person name="De Witt R.N."/>
            <person name="Botha A."/>
            <person name="Volschenk H."/>
        </authorList>
    </citation>
    <scope>NUCLEOTIDE SEQUENCE [LARGE SCALE GENOMIC DNA]</scope>
    <source>
        <strain evidence="7 8">CAB683</strain>
    </source>
</reference>
<dbReference type="AlphaFoldDB" id="A0A420XY60"/>
<comment type="similarity">
    <text evidence="2">Belongs to the purine-cytosine permease (2.A.39) family.</text>
</comment>
<evidence type="ECO:0000256" key="5">
    <source>
        <dbReference type="ARBA" id="ARBA00023136"/>
    </source>
</evidence>
<dbReference type="Proteomes" id="UP000275385">
    <property type="component" value="Unassembled WGS sequence"/>
</dbReference>
<keyword evidence="3 6" id="KW-0812">Transmembrane</keyword>
<dbReference type="InterPro" id="IPR012681">
    <property type="entry name" value="NCS1"/>
</dbReference>
<evidence type="ECO:0000313" key="8">
    <source>
        <dbReference type="Proteomes" id="UP000275385"/>
    </source>
</evidence>
<evidence type="ECO:0000256" key="2">
    <source>
        <dbReference type="ARBA" id="ARBA00008974"/>
    </source>
</evidence>
<keyword evidence="5 6" id="KW-0472">Membrane</keyword>
<dbReference type="NCBIfam" id="TIGR00800">
    <property type="entry name" value="ncs1"/>
    <property type="match status" value="1"/>
</dbReference>
<dbReference type="GO" id="GO:0005886">
    <property type="term" value="C:plasma membrane"/>
    <property type="evidence" value="ECO:0007669"/>
    <property type="project" value="TreeGrafter"/>
</dbReference>
<evidence type="ECO:0000313" key="7">
    <source>
        <dbReference type="EMBL" id="RKU40470.1"/>
    </source>
</evidence>
<sequence length="564" mass="62112">MASTTATSNISSYLHHRVQQVKTDVKQKRTLSGWKLPKQSSTFAEEGTWSNIDSDVTPLERRTWSTWTILGFWFSDALNAQGWEGAASIVAVGLTWREAVYCLIIGYSMVIFPLVLNGAIGAHLHVNFAVASRSSFGFYLSRAAVVIRMITALFWHAIQTYTGSTAMTQIIRAIWPSYLDIPNHIPASVGITSQQMCSHVLFWSLQFPFLLIPTHKLRWFFVFKTVIVLVVSLAVVISLCVQAGGAGDIWDQKATVSGSEKSWLILSSMSSITGGWVTMGTNIPDFTRYLKKSEGVYWQALFMPFIASLIGIFGIIAASASKTLYGEYIWDPLAIGAQWTGPGGRCGAFFLGLCWVVAQIGTNVSANVISCSNDMATLFPKYINIRRAAIITTVIGGWVMVPWKIISSASSLLTFMSALAIFLAPIAAIIGADFWVVKKRHVDIPSLYRPHGIYRYQGGVNWRAAVAFLISVGPNLPGMVHAVTPSIPVGGIEHVYDISFMWGFTSGFVIYVFLNYFWPAKETLIESTITEDVTVVEGVTYVNDELSAPGEKKWDTASIRPESV</sequence>
<feature type="transmembrane region" description="Helical" evidence="6">
    <location>
        <begin position="500"/>
        <end position="518"/>
    </location>
</feature>
<feature type="transmembrane region" description="Helical" evidence="6">
    <location>
        <begin position="412"/>
        <end position="437"/>
    </location>
</feature>
<name>A0A420XY60_9PEZI</name>
<feature type="transmembrane region" description="Helical" evidence="6">
    <location>
        <begin position="458"/>
        <end position="480"/>
    </location>
</feature>
<evidence type="ECO:0008006" key="9">
    <source>
        <dbReference type="Google" id="ProtNLM"/>
    </source>
</evidence>
<evidence type="ECO:0000256" key="3">
    <source>
        <dbReference type="ARBA" id="ARBA00022692"/>
    </source>
</evidence>
<feature type="transmembrane region" description="Helical" evidence="6">
    <location>
        <begin position="262"/>
        <end position="284"/>
    </location>
</feature>
<organism evidence="7 8">
    <name type="scientific">Coniochaeta pulveracea</name>
    <dbReference type="NCBI Taxonomy" id="177199"/>
    <lineage>
        <taxon>Eukaryota</taxon>
        <taxon>Fungi</taxon>
        <taxon>Dikarya</taxon>
        <taxon>Ascomycota</taxon>
        <taxon>Pezizomycotina</taxon>
        <taxon>Sordariomycetes</taxon>
        <taxon>Sordariomycetidae</taxon>
        <taxon>Coniochaetales</taxon>
        <taxon>Coniochaetaceae</taxon>
        <taxon>Coniochaeta</taxon>
    </lineage>
</organism>
<protein>
    <recommendedName>
        <fullName evidence="9">Uracil permease</fullName>
    </recommendedName>
</protein>
<accession>A0A420XY60</accession>
<dbReference type="Pfam" id="PF02133">
    <property type="entry name" value="Transp_cyt_pur"/>
    <property type="match status" value="1"/>
</dbReference>
<dbReference type="InterPro" id="IPR001248">
    <property type="entry name" value="Pur-cyt_permease"/>
</dbReference>
<dbReference type="InterPro" id="IPR045225">
    <property type="entry name" value="Uracil/uridine/allantoin_perm"/>
</dbReference>
<dbReference type="EMBL" id="QVQW01000102">
    <property type="protein sequence ID" value="RKU40470.1"/>
    <property type="molecule type" value="Genomic_DNA"/>
</dbReference>
<dbReference type="Gene3D" id="1.10.4160.10">
    <property type="entry name" value="Hydantoin permease"/>
    <property type="match status" value="1"/>
</dbReference>
<gene>
    <name evidence="7" type="ORF">DL546_000248</name>
</gene>
<feature type="transmembrane region" description="Helical" evidence="6">
    <location>
        <begin position="136"/>
        <end position="158"/>
    </location>
</feature>
<proteinExistence type="inferred from homology"/>
<feature type="transmembrane region" description="Helical" evidence="6">
    <location>
        <begin position="296"/>
        <end position="318"/>
    </location>
</feature>
<dbReference type="CDD" id="cd11482">
    <property type="entry name" value="SLC-NCS1sbd_NRT1-like"/>
    <property type="match status" value="1"/>
</dbReference>
<comment type="caution">
    <text evidence="7">The sequence shown here is derived from an EMBL/GenBank/DDBJ whole genome shotgun (WGS) entry which is preliminary data.</text>
</comment>
<dbReference type="FunFam" id="1.10.4160.10:FF:000001">
    <property type="entry name" value="Uracil permease, putative"/>
    <property type="match status" value="1"/>
</dbReference>
<keyword evidence="4 6" id="KW-1133">Transmembrane helix</keyword>